<dbReference type="GeneID" id="95356555"/>
<dbReference type="Pfam" id="PF03713">
    <property type="entry name" value="DUF305"/>
    <property type="match status" value="1"/>
</dbReference>
<sequence length="220" mass="22036">MRRAFVGAAVASLVVCGGLAAVAVPGAGGKQAPAVTGAASSREPAAGAGTVAGGGPGTAAGAGTSATDAASIAGAAFNPTDLAWLQLAAPMTEQALRLAELVTARAASPDLRELAAAVTAADGADLTRLHALLVRADADQARPHEGHDMPGMTTATEYAAAQQETGAAFDRLVSTYLREYLEQSVRLADSENAAGRDHATRELAADIRRSRGAELARLAP</sequence>
<organism evidence="3 4">
    <name type="scientific">Kitasatospora indigofera</name>
    <dbReference type="NCBI Taxonomy" id="67307"/>
    <lineage>
        <taxon>Bacteria</taxon>
        <taxon>Bacillati</taxon>
        <taxon>Actinomycetota</taxon>
        <taxon>Actinomycetes</taxon>
        <taxon>Kitasatosporales</taxon>
        <taxon>Streptomycetaceae</taxon>
        <taxon>Kitasatospora</taxon>
    </lineage>
</organism>
<proteinExistence type="predicted"/>
<dbReference type="InterPro" id="IPR012347">
    <property type="entry name" value="Ferritin-like"/>
</dbReference>
<protein>
    <recommendedName>
        <fullName evidence="2">DUF305 domain-containing protein</fullName>
    </recommendedName>
</protein>
<dbReference type="PANTHER" id="PTHR36933">
    <property type="entry name" value="SLL0788 PROTEIN"/>
    <property type="match status" value="1"/>
</dbReference>
<evidence type="ECO:0000259" key="2">
    <source>
        <dbReference type="Pfam" id="PF03713"/>
    </source>
</evidence>
<keyword evidence="4" id="KW-1185">Reference proteome</keyword>
<gene>
    <name evidence="3" type="ORF">GCM10018781_62510</name>
</gene>
<keyword evidence="1" id="KW-0732">Signal</keyword>
<dbReference type="Proteomes" id="UP000617734">
    <property type="component" value="Unassembled WGS sequence"/>
</dbReference>
<dbReference type="Gene3D" id="1.20.1260.10">
    <property type="match status" value="1"/>
</dbReference>
<evidence type="ECO:0000256" key="1">
    <source>
        <dbReference type="SAM" id="SignalP"/>
    </source>
</evidence>
<dbReference type="AlphaFoldDB" id="A0A919L129"/>
<accession>A0A919L129</accession>
<feature type="chain" id="PRO_5037318606" description="DUF305 domain-containing protein" evidence="1">
    <location>
        <begin position="24"/>
        <end position="220"/>
    </location>
</feature>
<dbReference type="PANTHER" id="PTHR36933:SF1">
    <property type="entry name" value="SLL0788 PROTEIN"/>
    <property type="match status" value="1"/>
</dbReference>
<dbReference type="RefSeq" id="WP_190214264.1">
    <property type="nucleotide sequence ID" value="NZ_BNBO01000049.1"/>
</dbReference>
<feature type="domain" description="DUF305" evidence="2">
    <location>
        <begin position="83"/>
        <end position="218"/>
    </location>
</feature>
<dbReference type="EMBL" id="BNBO01000049">
    <property type="protein sequence ID" value="GHH80950.1"/>
    <property type="molecule type" value="Genomic_DNA"/>
</dbReference>
<evidence type="ECO:0000313" key="3">
    <source>
        <dbReference type="EMBL" id="GHH80950.1"/>
    </source>
</evidence>
<reference evidence="3" key="1">
    <citation type="journal article" date="2014" name="Int. J. Syst. Evol. Microbiol.">
        <title>Complete genome sequence of Corynebacterium casei LMG S-19264T (=DSM 44701T), isolated from a smear-ripened cheese.</title>
        <authorList>
            <consortium name="US DOE Joint Genome Institute (JGI-PGF)"/>
            <person name="Walter F."/>
            <person name="Albersmeier A."/>
            <person name="Kalinowski J."/>
            <person name="Ruckert C."/>
        </authorList>
    </citation>
    <scope>NUCLEOTIDE SEQUENCE</scope>
    <source>
        <strain evidence="3">JCM 4646</strain>
    </source>
</reference>
<comment type="caution">
    <text evidence="3">The sequence shown here is derived from an EMBL/GenBank/DDBJ whole genome shotgun (WGS) entry which is preliminary data.</text>
</comment>
<dbReference type="InterPro" id="IPR005183">
    <property type="entry name" value="DUF305_CopM-like"/>
</dbReference>
<feature type="signal peptide" evidence="1">
    <location>
        <begin position="1"/>
        <end position="23"/>
    </location>
</feature>
<evidence type="ECO:0000313" key="4">
    <source>
        <dbReference type="Proteomes" id="UP000617734"/>
    </source>
</evidence>
<reference evidence="3" key="2">
    <citation type="submission" date="2020-09" db="EMBL/GenBank/DDBJ databases">
        <authorList>
            <person name="Sun Q."/>
            <person name="Ohkuma M."/>
        </authorList>
    </citation>
    <scope>NUCLEOTIDE SEQUENCE</scope>
    <source>
        <strain evidence="3">JCM 4646</strain>
    </source>
</reference>
<name>A0A919L129_9ACTN</name>